<comment type="subcellular location">
    <subcellularLocation>
        <location evidence="1">Membrane</location>
        <topology evidence="1">Multi-pass membrane protein</topology>
    </subcellularLocation>
</comment>
<evidence type="ECO:0000256" key="5">
    <source>
        <dbReference type="SAM" id="Phobius"/>
    </source>
</evidence>
<proteinExistence type="predicted"/>
<accession>A0A5N5QDV1</accession>
<organism evidence="7 8">
    <name type="scientific">Ceratobasidium theobromae</name>
    <dbReference type="NCBI Taxonomy" id="1582974"/>
    <lineage>
        <taxon>Eukaryota</taxon>
        <taxon>Fungi</taxon>
        <taxon>Dikarya</taxon>
        <taxon>Basidiomycota</taxon>
        <taxon>Agaricomycotina</taxon>
        <taxon>Agaricomycetes</taxon>
        <taxon>Cantharellales</taxon>
        <taxon>Ceratobasidiaceae</taxon>
        <taxon>Ceratobasidium</taxon>
    </lineage>
</organism>
<feature type="transmembrane region" description="Helical" evidence="5">
    <location>
        <begin position="86"/>
        <end position="106"/>
    </location>
</feature>
<dbReference type="OrthoDB" id="306876at2759"/>
<comment type="caution">
    <text evidence="7">The sequence shown here is derived from an EMBL/GenBank/DDBJ whole genome shotgun (WGS) entry which is preliminary data.</text>
</comment>
<feature type="transmembrane region" description="Helical" evidence="5">
    <location>
        <begin position="118"/>
        <end position="136"/>
    </location>
</feature>
<dbReference type="Gene3D" id="1.10.3730.20">
    <property type="match status" value="1"/>
</dbReference>
<dbReference type="PANTHER" id="PTHR22911:SF6">
    <property type="entry name" value="SOLUTE CARRIER FAMILY 35 MEMBER G1"/>
    <property type="match status" value="1"/>
</dbReference>
<feature type="domain" description="EamA" evidence="6">
    <location>
        <begin position="218"/>
        <end position="329"/>
    </location>
</feature>
<evidence type="ECO:0000256" key="1">
    <source>
        <dbReference type="ARBA" id="ARBA00004141"/>
    </source>
</evidence>
<sequence>MTIPHTTQVSGLLESPHGSYGAVPTPVAKEEDFNYRSRQTCTLYDFFGRNKGLFIIAISQLFFSLMDLGVKYLAELDEPISTLEVIATRMGITYVCGQVYMVVAGVPDPFLGPKGLRGMLVFRGVAGFFGLFGLYYSLQYMTLSEATVLTFLTPAFTAVFGYLFLHEAVSWKQGVAGLFSLFGVILIAKPPFLFGLDEHIGTGVHGNPVVNEAQRMVAVCVALVGVLGASCAWVSIRSIGRRAHPMHIMSYFSLWCVFVSWVGMAATGTKWVMPKQWSWVGILLMVGIFGFLAQFLLTVGLQLEAASRGSMAMYVQIVFSLILERIAFGLNKPSTKTPASDLLFAEEGRVSFEGAGSEGEDATIA</sequence>
<evidence type="ECO:0000256" key="2">
    <source>
        <dbReference type="ARBA" id="ARBA00022692"/>
    </source>
</evidence>
<feature type="transmembrane region" description="Helical" evidence="5">
    <location>
        <begin position="177"/>
        <end position="196"/>
    </location>
</feature>
<dbReference type="AlphaFoldDB" id="A0A5N5QDV1"/>
<keyword evidence="2 5" id="KW-0812">Transmembrane</keyword>
<name>A0A5N5QDV1_9AGAM</name>
<feature type="transmembrane region" description="Helical" evidence="5">
    <location>
        <begin position="53"/>
        <end position="74"/>
    </location>
</feature>
<keyword evidence="8" id="KW-1185">Reference proteome</keyword>
<feature type="transmembrane region" description="Helical" evidence="5">
    <location>
        <begin position="279"/>
        <end position="299"/>
    </location>
</feature>
<evidence type="ECO:0000256" key="4">
    <source>
        <dbReference type="ARBA" id="ARBA00023136"/>
    </source>
</evidence>
<reference evidence="7 8" key="1">
    <citation type="journal article" date="2019" name="Fungal Biol. Biotechnol.">
        <title>Draft genome sequence of fastidious pathogen Ceratobasidium theobromae, which causes vascular-streak dieback in Theobroma cacao.</title>
        <authorList>
            <person name="Ali S.S."/>
            <person name="Asman A."/>
            <person name="Shao J."/>
            <person name="Firmansyah A.P."/>
            <person name="Susilo A.W."/>
            <person name="Rosmana A."/>
            <person name="McMahon P."/>
            <person name="Junaid M."/>
            <person name="Guest D."/>
            <person name="Kheng T.Y."/>
            <person name="Meinhardt L.W."/>
            <person name="Bailey B.A."/>
        </authorList>
    </citation>
    <scope>NUCLEOTIDE SEQUENCE [LARGE SCALE GENOMIC DNA]</scope>
    <source>
        <strain evidence="7 8">CT2</strain>
    </source>
</reference>
<feature type="transmembrane region" description="Helical" evidence="5">
    <location>
        <begin position="248"/>
        <end position="267"/>
    </location>
</feature>
<protein>
    <submittedName>
        <fullName evidence="7">Transport protein</fullName>
    </submittedName>
</protein>
<keyword evidence="3 5" id="KW-1133">Transmembrane helix</keyword>
<dbReference type="GO" id="GO:0016020">
    <property type="term" value="C:membrane"/>
    <property type="evidence" value="ECO:0007669"/>
    <property type="project" value="UniProtKB-SubCell"/>
</dbReference>
<dbReference type="Pfam" id="PF00892">
    <property type="entry name" value="EamA"/>
    <property type="match status" value="2"/>
</dbReference>
<dbReference type="InterPro" id="IPR037185">
    <property type="entry name" value="EmrE-like"/>
</dbReference>
<feature type="transmembrane region" description="Helical" evidence="5">
    <location>
        <begin position="148"/>
        <end position="165"/>
    </location>
</feature>
<feature type="transmembrane region" description="Helical" evidence="5">
    <location>
        <begin position="216"/>
        <end position="236"/>
    </location>
</feature>
<dbReference type="EMBL" id="SSOP01000215">
    <property type="protein sequence ID" value="KAB5589925.1"/>
    <property type="molecule type" value="Genomic_DNA"/>
</dbReference>
<gene>
    <name evidence="7" type="ORF">CTheo_6626</name>
</gene>
<keyword evidence="4 5" id="KW-0472">Membrane</keyword>
<evidence type="ECO:0000259" key="6">
    <source>
        <dbReference type="Pfam" id="PF00892"/>
    </source>
</evidence>
<evidence type="ECO:0000256" key="3">
    <source>
        <dbReference type="ARBA" id="ARBA00022989"/>
    </source>
</evidence>
<dbReference type="SUPFAM" id="SSF103481">
    <property type="entry name" value="Multidrug resistance efflux transporter EmrE"/>
    <property type="match status" value="2"/>
</dbReference>
<dbReference type="Proteomes" id="UP000383932">
    <property type="component" value="Unassembled WGS sequence"/>
</dbReference>
<evidence type="ECO:0000313" key="7">
    <source>
        <dbReference type="EMBL" id="KAB5589925.1"/>
    </source>
</evidence>
<dbReference type="PANTHER" id="PTHR22911">
    <property type="entry name" value="ACYL-MALONYL CONDENSING ENZYME-RELATED"/>
    <property type="match status" value="1"/>
</dbReference>
<dbReference type="InterPro" id="IPR000620">
    <property type="entry name" value="EamA_dom"/>
</dbReference>
<feature type="domain" description="EamA" evidence="6">
    <location>
        <begin position="51"/>
        <end position="187"/>
    </location>
</feature>
<evidence type="ECO:0000313" key="8">
    <source>
        <dbReference type="Proteomes" id="UP000383932"/>
    </source>
</evidence>